<name>A0A0F6W3U9_9BACT</name>
<gene>
    <name evidence="14" type="ORF">DB32_003936</name>
</gene>
<feature type="domain" description="Prepilin type IV endopeptidase peptidase" evidence="12">
    <location>
        <begin position="121"/>
        <end position="229"/>
    </location>
</feature>
<feature type="transmembrane region" description="Helical" evidence="11">
    <location>
        <begin position="113"/>
        <end position="133"/>
    </location>
</feature>
<evidence type="ECO:0000256" key="2">
    <source>
        <dbReference type="ARBA" id="ARBA00005801"/>
    </source>
</evidence>
<evidence type="ECO:0000256" key="8">
    <source>
        <dbReference type="RuleBase" id="RU003793"/>
    </source>
</evidence>
<comment type="function">
    <text evidence="9">Plays an essential role in type IV pili and type II pseudopili formation by proteolytically removing the leader sequence from substrate proteins and subsequently monomethylating the alpha-amino group of the newly exposed N-terminal phenylalanine.</text>
</comment>
<organism evidence="14 15">
    <name type="scientific">Sandaracinus amylolyticus</name>
    <dbReference type="NCBI Taxonomy" id="927083"/>
    <lineage>
        <taxon>Bacteria</taxon>
        <taxon>Pseudomonadati</taxon>
        <taxon>Myxococcota</taxon>
        <taxon>Polyangia</taxon>
        <taxon>Polyangiales</taxon>
        <taxon>Sandaracinaceae</taxon>
        <taxon>Sandaracinus</taxon>
    </lineage>
</organism>
<feature type="transmembrane region" description="Helical" evidence="11">
    <location>
        <begin position="167"/>
        <end position="186"/>
    </location>
</feature>
<feature type="region of interest" description="Disordered" evidence="10">
    <location>
        <begin position="241"/>
        <end position="277"/>
    </location>
</feature>
<keyword evidence="9" id="KW-0489">Methyltransferase</keyword>
<evidence type="ECO:0000256" key="3">
    <source>
        <dbReference type="ARBA" id="ARBA00022475"/>
    </source>
</evidence>
<dbReference type="Pfam" id="PF06750">
    <property type="entry name" value="A24_N_bact"/>
    <property type="match status" value="1"/>
</dbReference>
<comment type="subcellular location">
    <subcellularLocation>
        <location evidence="1">Cell inner membrane</location>
        <topology evidence="1">Multi-pass membrane protein</topology>
    </subcellularLocation>
    <subcellularLocation>
        <location evidence="9">Cell membrane</location>
        <topology evidence="9">Multi-pass membrane protein</topology>
    </subcellularLocation>
</comment>
<feature type="transmembrane region" description="Helical" evidence="11">
    <location>
        <begin position="206"/>
        <end position="233"/>
    </location>
</feature>
<dbReference type="PRINTS" id="PR00864">
    <property type="entry name" value="PREPILNPTASE"/>
</dbReference>
<dbReference type="InterPro" id="IPR010627">
    <property type="entry name" value="Prepilin_pept_A24_N"/>
</dbReference>
<keyword evidence="7 11" id="KW-0472">Membrane</keyword>
<dbReference type="Proteomes" id="UP000034883">
    <property type="component" value="Chromosome"/>
</dbReference>
<evidence type="ECO:0000259" key="13">
    <source>
        <dbReference type="Pfam" id="PF06750"/>
    </source>
</evidence>
<feature type="compositionally biased region" description="Basic and acidic residues" evidence="10">
    <location>
        <begin position="245"/>
        <end position="266"/>
    </location>
</feature>
<dbReference type="GO" id="GO:0005886">
    <property type="term" value="C:plasma membrane"/>
    <property type="evidence" value="ECO:0007669"/>
    <property type="project" value="UniProtKB-SubCell"/>
</dbReference>
<feature type="transmembrane region" description="Helical" evidence="11">
    <location>
        <begin position="284"/>
        <end position="304"/>
    </location>
</feature>
<evidence type="ECO:0000256" key="9">
    <source>
        <dbReference type="RuleBase" id="RU003794"/>
    </source>
</evidence>
<dbReference type="InterPro" id="IPR050882">
    <property type="entry name" value="Prepilin_peptidase/N-MTase"/>
</dbReference>
<proteinExistence type="inferred from homology"/>
<keyword evidence="15" id="KW-1185">Reference proteome</keyword>
<evidence type="ECO:0000256" key="11">
    <source>
        <dbReference type="SAM" id="Phobius"/>
    </source>
</evidence>
<evidence type="ECO:0000256" key="4">
    <source>
        <dbReference type="ARBA" id="ARBA00022519"/>
    </source>
</evidence>
<keyword evidence="9" id="KW-0511">Multifunctional enzyme</keyword>
<dbReference type="STRING" id="927083.DB32_003936"/>
<dbReference type="KEGG" id="samy:DB32_003936"/>
<dbReference type="OrthoDB" id="9789291at2"/>
<feature type="domain" description="Prepilin peptidase A24 N-terminal" evidence="13">
    <location>
        <begin position="17"/>
        <end position="99"/>
    </location>
</feature>
<keyword evidence="9" id="KW-0378">Hydrolase</keyword>
<dbReference type="GO" id="GO:0004190">
    <property type="term" value="F:aspartic-type endopeptidase activity"/>
    <property type="evidence" value="ECO:0007669"/>
    <property type="project" value="UniProtKB-EC"/>
</dbReference>
<dbReference type="EC" id="3.4.23.43" evidence="9"/>
<dbReference type="PANTHER" id="PTHR30487:SF0">
    <property type="entry name" value="PREPILIN LEADER PEPTIDASE_N-METHYLTRANSFERASE-RELATED"/>
    <property type="match status" value="1"/>
</dbReference>
<evidence type="ECO:0000313" key="14">
    <source>
        <dbReference type="EMBL" id="AKF06787.1"/>
    </source>
</evidence>
<keyword evidence="9" id="KW-0808">Transferase</keyword>
<reference evidence="14 15" key="1">
    <citation type="submission" date="2015-03" db="EMBL/GenBank/DDBJ databases">
        <title>Genome assembly of Sandaracinus amylolyticus DSM 53668.</title>
        <authorList>
            <person name="Sharma G."/>
            <person name="Subramanian S."/>
        </authorList>
    </citation>
    <scope>NUCLEOTIDE SEQUENCE [LARGE SCALE GENOMIC DNA]</scope>
    <source>
        <strain evidence="14 15">DSM 53668</strain>
    </source>
</reference>
<comment type="catalytic activity">
    <reaction evidence="9">
        <text>Typically cleaves a -Gly-|-Phe- bond to release an N-terminal, basic peptide of 5-8 residues from type IV prepilin, and then N-methylates the new N-terminal amino group, the methyl donor being S-adenosyl-L-methionine.</text>
        <dbReference type="EC" id="3.4.23.43"/>
    </reaction>
</comment>
<keyword evidence="3" id="KW-1003">Cell membrane</keyword>
<evidence type="ECO:0000256" key="10">
    <source>
        <dbReference type="SAM" id="MobiDB-lite"/>
    </source>
</evidence>
<dbReference type="GO" id="GO:0032259">
    <property type="term" value="P:methylation"/>
    <property type="evidence" value="ECO:0007669"/>
    <property type="project" value="UniProtKB-KW"/>
</dbReference>
<dbReference type="EMBL" id="CP011125">
    <property type="protein sequence ID" value="AKF06787.1"/>
    <property type="molecule type" value="Genomic_DNA"/>
</dbReference>
<dbReference type="RefSeq" id="WP_053233958.1">
    <property type="nucleotide sequence ID" value="NZ_CP011125.1"/>
</dbReference>
<keyword evidence="5 9" id="KW-0812">Transmembrane</keyword>
<dbReference type="Gene3D" id="1.20.120.1220">
    <property type="match status" value="1"/>
</dbReference>
<evidence type="ECO:0000313" key="15">
    <source>
        <dbReference type="Proteomes" id="UP000034883"/>
    </source>
</evidence>
<dbReference type="Pfam" id="PF01478">
    <property type="entry name" value="Peptidase_A24"/>
    <property type="match status" value="1"/>
</dbReference>
<evidence type="ECO:0000256" key="1">
    <source>
        <dbReference type="ARBA" id="ARBA00004429"/>
    </source>
</evidence>
<dbReference type="PANTHER" id="PTHR30487">
    <property type="entry name" value="TYPE 4 PREPILIN-LIKE PROTEINS LEADER PEPTIDE-PROCESSING ENZYME"/>
    <property type="match status" value="1"/>
</dbReference>
<feature type="transmembrane region" description="Helical" evidence="11">
    <location>
        <begin position="6"/>
        <end position="31"/>
    </location>
</feature>
<keyword evidence="6 11" id="KW-1133">Transmembrane helix</keyword>
<sequence length="308" mass="33170">MLASELPAWIARLVAFVFGALWGSFFNVAIYRWPREMSVVSPPSHCPACGKPIPGWRNVPLLAYLLQRGKAGCCGARMTPRYFLVELLSAVIAVAIAERFVVNAAPMTELGEAAIETLLWFVFAGGLIIATFVDLEWMEIPDEVSIGGTALALATATWRPSVPLEEVVLGAGAGFLVVQLLLVWSWERLTGERGMGEGDSKLAMYIGAFLGWRGALFALVAGSFQGIVAWAIARAAGAKIGPSADHSHEEDVASTKREGEAAKGAEEGDEEEDAPSRRIPFGPFLALGAIEFLFFGGAIVDWYLSFFE</sequence>
<dbReference type="AlphaFoldDB" id="A0A0F6W3U9"/>
<dbReference type="EC" id="2.1.1.-" evidence="9"/>
<dbReference type="InterPro" id="IPR000045">
    <property type="entry name" value="Prepilin_IV_endopep_pep"/>
</dbReference>
<evidence type="ECO:0000256" key="7">
    <source>
        <dbReference type="ARBA" id="ARBA00023136"/>
    </source>
</evidence>
<evidence type="ECO:0000259" key="12">
    <source>
        <dbReference type="Pfam" id="PF01478"/>
    </source>
</evidence>
<evidence type="ECO:0000256" key="6">
    <source>
        <dbReference type="ARBA" id="ARBA00022989"/>
    </source>
</evidence>
<comment type="similarity">
    <text evidence="2 8">Belongs to the peptidase A24 family.</text>
</comment>
<feature type="transmembrane region" description="Helical" evidence="11">
    <location>
        <begin position="82"/>
        <end position="101"/>
    </location>
</feature>
<protein>
    <recommendedName>
        <fullName evidence="9">Prepilin leader peptidase/N-methyltransferase</fullName>
        <ecNumber evidence="9">2.1.1.-</ecNumber>
        <ecNumber evidence="9">3.4.23.43</ecNumber>
    </recommendedName>
</protein>
<keyword evidence="4" id="KW-0997">Cell inner membrane</keyword>
<accession>A0A0F6W3U9</accession>
<dbReference type="GO" id="GO:0008168">
    <property type="term" value="F:methyltransferase activity"/>
    <property type="evidence" value="ECO:0007669"/>
    <property type="project" value="UniProtKB-KW"/>
</dbReference>
<evidence type="ECO:0000256" key="5">
    <source>
        <dbReference type="ARBA" id="ARBA00022692"/>
    </source>
</evidence>
<dbReference type="GO" id="GO:0006465">
    <property type="term" value="P:signal peptide processing"/>
    <property type="evidence" value="ECO:0007669"/>
    <property type="project" value="TreeGrafter"/>
</dbReference>
<keyword evidence="9" id="KW-0645">Protease</keyword>
<dbReference type="InterPro" id="IPR014032">
    <property type="entry name" value="Peptidase_A24A_bac"/>
</dbReference>